<comment type="caution">
    <text evidence="1">The sequence shown here is derived from an EMBL/GenBank/DDBJ whole genome shotgun (WGS) entry which is preliminary data.</text>
</comment>
<proteinExistence type="predicted"/>
<name>A0ABN9BE16_9NEOB</name>
<evidence type="ECO:0000313" key="2">
    <source>
        <dbReference type="Proteomes" id="UP001162483"/>
    </source>
</evidence>
<gene>
    <name evidence="1" type="ORF">SPARVUS_LOCUS2730555</name>
</gene>
<reference evidence="1" key="1">
    <citation type="submission" date="2023-05" db="EMBL/GenBank/DDBJ databases">
        <authorList>
            <person name="Stuckert A."/>
        </authorList>
    </citation>
    <scope>NUCLEOTIDE SEQUENCE</scope>
</reference>
<keyword evidence="2" id="KW-1185">Reference proteome</keyword>
<dbReference type="Proteomes" id="UP001162483">
    <property type="component" value="Unassembled WGS sequence"/>
</dbReference>
<sequence>MFSRALVKAYRRSFHSAPGGCSTSDLCLDRVYWPCAVHMHMKKKKKPL</sequence>
<accession>A0ABN9BE16</accession>
<protein>
    <submittedName>
        <fullName evidence="1">Uncharacterized protein</fullName>
    </submittedName>
</protein>
<evidence type="ECO:0000313" key="1">
    <source>
        <dbReference type="EMBL" id="CAI9545814.1"/>
    </source>
</evidence>
<organism evidence="1 2">
    <name type="scientific">Staurois parvus</name>
    <dbReference type="NCBI Taxonomy" id="386267"/>
    <lineage>
        <taxon>Eukaryota</taxon>
        <taxon>Metazoa</taxon>
        <taxon>Chordata</taxon>
        <taxon>Craniata</taxon>
        <taxon>Vertebrata</taxon>
        <taxon>Euteleostomi</taxon>
        <taxon>Amphibia</taxon>
        <taxon>Batrachia</taxon>
        <taxon>Anura</taxon>
        <taxon>Neobatrachia</taxon>
        <taxon>Ranoidea</taxon>
        <taxon>Ranidae</taxon>
        <taxon>Staurois</taxon>
    </lineage>
</organism>
<dbReference type="EMBL" id="CATNWA010003593">
    <property type="protein sequence ID" value="CAI9545814.1"/>
    <property type="molecule type" value="Genomic_DNA"/>
</dbReference>